<sequence length="113" mass="11724">MTSAFSPFRRPKDRRPRLGGCRLLGGRTRVPPLAAPSLSVGERRGWLRPSLAVGSVGSSASCRMTGQVAAQPPNPSLVAAPFSAGEGGGHLTISDFWGGNEVQAKVLCLLAGQ</sequence>
<organism evidence="2 3">
    <name type="scientific">Setaria viridis</name>
    <name type="common">Green bristlegrass</name>
    <name type="synonym">Setaria italica subsp. viridis</name>
    <dbReference type="NCBI Taxonomy" id="4556"/>
    <lineage>
        <taxon>Eukaryota</taxon>
        <taxon>Viridiplantae</taxon>
        <taxon>Streptophyta</taxon>
        <taxon>Embryophyta</taxon>
        <taxon>Tracheophyta</taxon>
        <taxon>Spermatophyta</taxon>
        <taxon>Magnoliopsida</taxon>
        <taxon>Liliopsida</taxon>
        <taxon>Poales</taxon>
        <taxon>Poaceae</taxon>
        <taxon>PACMAD clade</taxon>
        <taxon>Panicoideae</taxon>
        <taxon>Panicodae</taxon>
        <taxon>Paniceae</taxon>
        <taxon>Cenchrinae</taxon>
        <taxon>Setaria</taxon>
    </lineage>
</organism>
<name>A0A4U6V6V2_SETVI</name>
<dbReference type="AlphaFoldDB" id="A0A4U6V6V2"/>
<evidence type="ECO:0000313" key="3">
    <source>
        <dbReference type="Proteomes" id="UP000298652"/>
    </source>
</evidence>
<evidence type="ECO:0000256" key="1">
    <source>
        <dbReference type="SAM" id="MobiDB-lite"/>
    </source>
</evidence>
<proteinExistence type="predicted"/>
<reference evidence="2" key="1">
    <citation type="submission" date="2019-03" db="EMBL/GenBank/DDBJ databases">
        <title>WGS assembly of Setaria viridis.</title>
        <authorList>
            <person name="Huang P."/>
            <person name="Jenkins J."/>
            <person name="Grimwood J."/>
            <person name="Barry K."/>
            <person name="Healey A."/>
            <person name="Mamidi S."/>
            <person name="Sreedasyam A."/>
            <person name="Shu S."/>
            <person name="Feldman M."/>
            <person name="Wu J."/>
            <person name="Yu Y."/>
            <person name="Chen C."/>
            <person name="Johnson J."/>
            <person name="Rokhsar D."/>
            <person name="Baxter I."/>
            <person name="Schmutz J."/>
            <person name="Brutnell T."/>
            <person name="Kellogg E."/>
        </authorList>
    </citation>
    <scope>NUCLEOTIDE SEQUENCE [LARGE SCALE GENOMIC DNA]</scope>
</reference>
<dbReference type="Gramene" id="TKW23975">
    <property type="protein sequence ID" value="TKW23975"/>
    <property type="gene ID" value="SEVIR_3G022400v2"/>
</dbReference>
<evidence type="ECO:0000313" key="2">
    <source>
        <dbReference type="EMBL" id="TKW23975.1"/>
    </source>
</evidence>
<feature type="region of interest" description="Disordered" evidence="1">
    <location>
        <begin position="1"/>
        <end position="22"/>
    </location>
</feature>
<keyword evidence="3" id="KW-1185">Reference proteome</keyword>
<protein>
    <submittedName>
        <fullName evidence="2">Uncharacterized protein</fullName>
    </submittedName>
</protein>
<accession>A0A4U6V6V2</accession>
<dbReference type="EMBL" id="CM016554">
    <property type="protein sequence ID" value="TKW23975.1"/>
    <property type="molecule type" value="Genomic_DNA"/>
</dbReference>
<gene>
    <name evidence="2" type="ORF">SEVIR_3G022400v2</name>
</gene>
<dbReference type="Proteomes" id="UP000298652">
    <property type="component" value="Chromosome 3"/>
</dbReference>